<dbReference type="AlphaFoldDB" id="A0AAN6GTE8"/>
<keyword evidence="1 2" id="KW-0238">DNA-binding</keyword>
<dbReference type="GO" id="GO:0051321">
    <property type="term" value="P:meiotic cell cycle"/>
    <property type="evidence" value="ECO:0007669"/>
    <property type="project" value="TreeGrafter"/>
</dbReference>
<evidence type="ECO:0000313" key="6">
    <source>
        <dbReference type="Proteomes" id="UP001176517"/>
    </source>
</evidence>
<evidence type="ECO:0000256" key="1">
    <source>
        <dbReference type="ARBA" id="ARBA00023125"/>
    </source>
</evidence>
<organism evidence="5 6">
    <name type="scientific">Tilletia horrida</name>
    <dbReference type="NCBI Taxonomy" id="155126"/>
    <lineage>
        <taxon>Eukaryota</taxon>
        <taxon>Fungi</taxon>
        <taxon>Dikarya</taxon>
        <taxon>Basidiomycota</taxon>
        <taxon>Ustilaginomycotina</taxon>
        <taxon>Exobasidiomycetes</taxon>
        <taxon>Tilletiales</taxon>
        <taxon>Tilletiaceae</taxon>
        <taxon>Tilletia</taxon>
    </lineage>
</organism>
<dbReference type="InterPro" id="IPR008967">
    <property type="entry name" value="p53-like_TF_DNA-bd_sf"/>
</dbReference>
<name>A0AAN6GTE8_9BASI</name>
<dbReference type="PROSITE" id="PS51517">
    <property type="entry name" value="NDT80"/>
    <property type="match status" value="1"/>
</dbReference>
<dbReference type="InterPro" id="IPR052605">
    <property type="entry name" value="Fungal_trans_regulator"/>
</dbReference>
<evidence type="ECO:0000256" key="2">
    <source>
        <dbReference type="PROSITE-ProRule" id="PRU00850"/>
    </source>
</evidence>
<protein>
    <recommendedName>
        <fullName evidence="4">NDT80 domain-containing protein</fullName>
    </recommendedName>
</protein>
<dbReference type="Gene3D" id="2.60.40.1390">
    <property type="entry name" value="NDT80 DNA-binding domain"/>
    <property type="match status" value="1"/>
</dbReference>
<evidence type="ECO:0000256" key="3">
    <source>
        <dbReference type="SAM" id="MobiDB-lite"/>
    </source>
</evidence>
<dbReference type="PANTHER" id="PTHR35144">
    <property type="entry name" value="MEIOSIS-SPECIFIC TRANSCRIPTION FACTOR NDT80"/>
    <property type="match status" value="1"/>
</dbReference>
<comment type="caution">
    <text evidence="5">The sequence shown here is derived from an EMBL/GenBank/DDBJ whole genome shotgun (WGS) entry which is preliminary data.</text>
</comment>
<dbReference type="Pfam" id="PF05224">
    <property type="entry name" value="NDT80_PhoG"/>
    <property type="match status" value="1"/>
</dbReference>
<sequence length="315" mass="33708">MVGGKWTCYRRNYLKIDAVVKPVATIERKEREGKSTIYDPITDTHYQKRSRSPSTSSSSDSSLSAVPPSSTMLPEQSHRGRRNAPELFVTLTTHVANHHGEVVPRANEVSLVQFGPERERGTKTSVQPHTIVAGGSLSASTGGSGAASAAAAAAENASNVATFRRVQVRRATSKNGRLGDDSDQQYFILRLSLYTPSNSGFSIVREDDNHHQSAPSAPRHEEEDAPPPSKRPRRSATSAGATSASASTAGAGPSTYSRLEQQEEGTNASSSVHPQWVLLASLDSAPVTIRGRSRKHFAANVDSGSASTSTRMQRS</sequence>
<keyword evidence="6" id="KW-1185">Reference proteome</keyword>
<dbReference type="GO" id="GO:0003700">
    <property type="term" value="F:DNA-binding transcription factor activity"/>
    <property type="evidence" value="ECO:0007669"/>
    <property type="project" value="UniProtKB-UniRule"/>
</dbReference>
<dbReference type="GO" id="GO:0045944">
    <property type="term" value="P:positive regulation of transcription by RNA polymerase II"/>
    <property type="evidence" value="ECO:0007669"/>
    <property type="project" value="TreeGrafter"/>
</dbReference>
<feature type="compositionally biased region" description="Polar residues" evidence="3">
    <location>
        <begin position="302"/>
        <end position="315"/>
    </location>
</feature>
<feature type="region of interest" description="Disordered" evidence="3">
    <location>
        <begin position="202"/>
        <end position="272"/>
    </location>
</feature>
<dbReference type="SUPFAM" id="SSF49417">
    <property type="entry name" value="p53-like transcription factors"/>
    <property type="match status" value="1"/>
</dbReference>
<gene>
    <name evidence="5" type="ORF">OC846_001707</name>
</gene>
<feature type="compositionally biased region" description="Low complexity" evidence="3">
    <location>
        <begin position="235"/>
        <end position="257"/>
    </location>
</feature>
<dbReference type="GO" id="GO:0000228">
    <property type="term" value="C:nuclear chromosome"/>
    <property type="evidence" value="ECO:0007669"/>
    <property type="project" value="TreeGrafter"/>
</dbReference>
<feature type="compositionally biased region" description="Low complexity" evidence="3">
    <location>
        <begin position="52"/>
        <end position="70"/>
    </location>
</feature>
<dbReference type="PANTHER" id="PTHR35144:SF2">
    <property type="entry name" value="MEIOSIS-SPECIFIC TRANSCRIPTION FACTOR NDT80"/>
    <property type="match status" value="1"/>
</dbReference>
<dbReference type="InterPro" id="IPR024061">
    <property type="entry name" value="NDT80_DNA-bd_dom"/>
</dbReference>
<evidence type="ECO:0000259" key="4">
    <source>
        <dbReference type="PROSITE" id="PS51517"/>
    </source>
</evidence>
<dbReference type="EMBL" id="JAPDMZ010000027">
    <property type="protein sequence ID" value="KAK0555447.1"/>
    <property type="molecule type" value="Genomic_DNA"/>
</dbReference>
<feature type="region of interest" description="Disordered" evidence="3">
    <location>
        <begin position="292"/>
        <end position="315"/>
    </location>
</feature>
<evidence type="ECO:0000313" key="5">
    <source>
        <dbReference type="EMBL" id="KAK0555447.1"/>
    </source>
</evidence>
<dbReference type="Proteomes" id="UP001176517">
    <property type="component" value="Unassembled WGS sequence"/>
</dbReference>
<feature type="DNA-binding region" description="NDT80" evidence="2">
    <location>
        <begin position="1"/>
        <end position="301"/>
    </location>
</feature>
<dbReference type="InterPro" id="IPR037141">
    <property type="entry name" value="NDT80_DNA-bd_dom_sf"/>
</dbReference>
<accession>A0AAN6GTE8</accession>
<feature type="region of interest" description="Disordered" evidence="3">
    <location>
        <begin position="35"/>
        <end position="81"/>
    </location>
</feature>
<reference evidence="5" key="1">
    <citation type="journal article" date="2023" name="PhytoFront">
        <title>Draft Genome Resources of Seven Strains of Tilletia horrida, Causal Agent of Kernel Smut of Rice.</title>
        <authorList>
            <person name="Khanal S."/>
            <person name="Antony Babu S."/>
            <person name="Zhou X.G."/>
        </authorList>
    </citation>
    <scope>NUCLEOTIDE SEQUENCE</scope>
    <source>
        <strain evidence="5">TX6</strain>
    </source>
</reference>
<feature type="domain" description="NDT80" evidence="4">
    <location>
        <begin position="1"/>
        <end position="301"/>
    </location>
</feature>
<proteinExistence type="predicted"/>
<dbReference type="GO" id="GO:0003677">
    <property type="term" value="F:DNA binding"/>
    <property type="evidence" value="ECO:0007669"/>
    <property type="project" value="UniProtKB-KW"/>
</dbReference>